<name>A0A2V3J576_9FLOR</name>
<keyword evidence="2" id="KW-0812">Transmembrane</keyword>
<sequence>MRLSRICHIQILILLIGFPNVAFASWPFSSNTGTRKVSDSARSAGVSYCQDAREVVEDYCRNEESRRDFRVVGSLVKCFMNEAGREVVWKSGSDVDELKGTEVAIKDDVLKFVDELCEDSSSNRVSNIFTWFNGDIDLSRVVNSLHEAVEQVSLGGQRVQNLQQDVQTISKSMAASIRGLREVKSAFFRANSSLFPDEGDIERLHDELWVIMQDLVQTFNSYTLPISEASRNFKNRAMGMKSFEKVAVKIKSIVRSWSVSRDLTEKLLIEVKKNKGMRSRILHPWLRERGENRSPENALQQRNSIVKTVSQVVGESMKSNAGYARAAQKDFGSSIKQFLMLLYDGVEMLSTAYLRFAFSKLVLHVIASPVSPMWLFLIFTGLVHLLGGVLILARICLQIGELTSSVLGLVTKFVRYLGSSKGTQPKRLRSLEKKIVERLKESLSEEKERIRVQEAIESVSDREISASFNKLQSLELHLHKASRELQELNERMNAHPDCE</sequence>
<evidence type="ECO:0000256" key="2">
    <source>
        <dbReference type="SAM" id="Phobius"/>
    </source>
</evidence>
<feature type="chain" id="PRO_5015879341" evidence="3">
    <location>
        <begin position="25"/>
        <end position="499"/>
    </location>
</feature>
<organism evidence="4 5">
    <name type="scientific">Gracilariopsis chorda</name>
    <dbReference type="NCBI Taxonomy" id="448386"/>
    <lineage>
        <taxon>Eukaryota</taxon>
        <taxon>Rhodophyta</taxon>
        <taxon>Florideophyceae</taxon>
        <taxon>Rhodymeniophycidae</taxon>
        <taxon>Gracilariales</taxon>
        <taxon>Gracilariaceae</taxon>
        <taxon>Gracilariopsis</taxon>
    </lineage>
</organism>
<reference evidence="4 5" key="1">
    <citation type="journal article" date="2018" name="Mol. Biol. Evol.">
        <title>Analysis of the draft genome of the red seaweed Gracilariopsis chorda provides insights into genome size evolution in Rhodophyta.</title>
        <authorList>
            <person name="Lee J."/>
            <person name="Yang E.C."/>
            <person name="Graf L."/>
            <person name="Yang J.H."/>
            <person name="Qiu H."/>
            <person name="Zel Zion U."/>
            <person name="Chan C.X."/>
            <person name="Stephens T.G."/>
            <person name="Weber A.P.M."/>
            <person name="Boo G.H."/>
            <person name="Boo S.M."/>
            <person name="Kim K.M."/>
            <person name="Shin Y."/>
            <person name="Jung M."/>
            <person name="Lee S.J."/>
            <person name="Yim H.S."/>
            <person name="Lee J.H."/>
            <person name="Bhattacharya D."/>
            <person name="Yoon H.S."/>
        </authorList>
    </citation>
    <scope>NUCLEOTIDE SEQUENCE [LARGE SCALE GENOMIC DNA]</scope>
    <source>
        <strain evidence="4 5">SKKU-2015</strain>
        <tissue evidence="4">Whole body</tissue>
    </source>
</reference>
<protein>
    <submittedName>
        <fullName evidence="4">Uncharacterized protein</fullName>
    </submittedName>
</protein>
<dbReference type="Proteomes" id="UP000247409">
    <property type="component" value="Unassembled WGS sequence"/>
</dbReference>
<evidence type="ECO:0000256" key="1">
    <source>
        <dbReference type="SAM" id="Coils"/>
    </source>
</evidence>
<proteinExistence type="predicted"/>
<evidence type="ECO:0000313" key="4">
    <source>
        <dbReference type="EMBL" id="PXF48530.1"/>
    </source>
</evidence>
<gene>
    <name evidence="4" type="ORF">BWQ96_01699</name>
</gene>
<accession>A0A2V3J576</accession>
<dbReference type="AlphaFoldDB" id="A0A2V3J576"/>
<evidence type="ECO:0000256" key="3">
    <source>
        <dbReference type="SAM" id="SignalP"/>
    </source>
</evidence>
<keyword evidence="3" id="KW-0732">Signal</keyword>
<feature type="coiled-coil region" evidence="1">
    <location>
        <begin position="433"/>
        <end position="491"/>
    </location>
</feature>
<keyword evidence="2" id="KW-0472">Membrane</keyword>
<comment type="caution">
    <text evidence="4">The sequence shown here is derived from an EMBL/GenBank/DDBJ whole genome shotgun (WGS) entry which is preliminary data.</text>
</comment>
<evidence type="ECO:0000313" key="5">
    <source>
        <dbReference type="Proteomes" id="UP000247409"/>
    </source>
</evidence>
<dbReference type="EMBL" id="NBIV01000013">
    <property type="protein sequence ID" value="PXF48530.1"/>
    <property type="molecule type" value="Genomic_DNA"/>
</dbReference>
<keyword evidence="2" id="KW-1133">Transmembrane helix</keyword>
<feature type="transmembrane region" description="Helical" evidence="2">
    <location>
        <begin position="373"/>
        <end position="397"/>
    </location>
</feature>
<feature type="signal peptide" evidence="3">
    <location>
        <begin position="1"/>
        <end position="24"/>
    </location>
</feature>
<keyword evidence="5" id="KW-1185">Reference proteome</keyword>
<keyword evidence="1" id="KW-0175">Coiled coil</keyword>